<dbReference type="PROSITE" id="PS00444">
    <property type="entry name" value="POLYPRENYL_SYNTHASE_2"/>
    <property type="match status" value="1"/>
</dbReference>
<feature type="compositionally biased region" description="Polar residues" evidence="7">
    <location>
        <begin position="255"/>
        <end position="275"/>
    </location>
</feature>
<feature type="compositionally biased region" description="Low complexity" evidence="7">
    <location>
        <begin position="160"/>
        <end position="175"/>
    </location>
</feature>
<dbReference type="SUPFAM" id="SSF48576">
    <property type="entry name" value="Terpenoid synthases"/>
    <property type="match status" value="1"/>
</dbReference>
<comment type="caution">
    <text evidence="8">The sequence shown here is derived from an EMBL/GenBank/DDBJ whole genome shotgun (WGS) entry which is preliminary data.</text>
</comment>
<dbReference type="PROSITE" id="PS00723">
    <property type="entry name" value="POLYPRENYL_SYNTHASE_1"/>
    <property type="match status" value="1"/>
</dbReference>
<evidence type="ECO:0000256" key="5">
    <source>
        <dbReference type="ARBA" id="ARBA00022842"/>
    </source>
</evidence>
<dbReference type="GO" id="GO:0005739">
    <property type="term" value="C:mitochondrion"/>
    <property type="evidence" value="ECO:0007669"/>
    <property type="project" value="TreeGrafter"/>
</dbReference>
<evidence type="ECO:0000256" key="1">
    <source>
        <dbReference type="ARBA" id="ARBA00001946"/>
    </source>
</evidence>
<evidence type="ECO:0000256" key="4">
    <source>
        <dbReference type="ARBA" id="ARBA00022723"/>
    </source>
</evidence>
<dbReference type="CDD" id="cd00685">
    <property type="entry name" value="Trans_IPPS_HT"/>
    <property type="match status" value="1"/>
</dbReference>
<feature type="region of interest" description="Disordered" evidence="7">
    <location>
        <begin position="382"/>
        <end position="421"/>
    </location>
</feature>
<feature type="compositionally biased region" description="Low complexity" evidence="7">
    <location>
        <begin position="404"/>
        <end position="421"/>
    </location>
</feature>
<dbReference type="PANTHER" id="PTHR12001:SF69">
    <property type="entry name" value="ALL TRANS-POLYPRENYL-DIPHOSPHATE SYNTHASE PDSS1"/>
    <property type="match status" value="1"/>
</dbReference>
<feature type="region of interest" description="Disordered" evidence="7">
    <location>
        <begin position="68"/>
        <end position="105"/>
    </location>
</feature>
<keyword evidence="4" id="KW-0479">Metal-binding</keyword>
<sequence>MAVNIKQEPLGSFPYTSVNVMDDEKSMQKSLLRKGIKVDVDPKYTKELRVDVAAANNYQNLMEYRDVPASPGASSVHSLDLEGGDNPGSPTTPSSPTPQPQEMDDERLPNELLDEICEDIGMKEGMELDFVEFLMEQDMVDPQVYMTPEAIRSTLASVATAPPSATTPLTATSVVKPPASDNSANIQTRTCGSPSTTYSVASSTNCTVATSSGSSSPVAKRFHLSTSGPSSPVRTNPPLSPGIHGGVFKTPSTPPSQRRSNVQNIASPSISSTQGPPHSPCHRPHSPTQSHSVPSSPSQKSLPPSYSQASAQKQMAPPHAIPSHMQRSGSAHNFKMLGRPAPPNVNVQNMQHQKWAGPNQQQNGMMGNQCNMGNMQTTMSYQQGQYPRSIDSPLESGYYSSGDTASVRSYGSSSVSSTIQSSVSSTNTVIPNHMYNNRQMHSPNVAPNQHQKTVHFADMPGQGPLQPGNVPMQRQASNDQIQGYPTGYENNIPDCDIENEFNQRNLPSKIMPRLNHGMKDMSAPYTVPGNNGSMSPYGDYSRNNNSRPGSGDNPAVSAMPPFDFSQKPGEMFNVDNNQNSVNIDFNGSMQQAEMHEPGYRPSCSGGAPIGMTPLRHFDGPDCVIPPQGDPIRDQMYLDGTDNYKQNMVNMGYCDGRYPQNSVVNPKMGMHPHGAPQGMMDQGQGYPGDYNCANPMQSSCGSNNLSQRGMHMQQPQMMGVHPQQGNMNANFDQNQFNNSRMQQQHSANMNNVNPMYQQTNSAGNMCQNPNGQSWAGAAPQTPQPHPGMHPKGPHPGMSGMQTPTQGGLPPGAGPMGPCTQPNCQSCKTGSPHRPPMMSSQQTFIQHIITSDRSNAFRSHPLFPLLRDLIIADMNFSSPSFPYQLISNLPADFDKLLQNFLHRNPPSGNYQGNFAVESVIMDALKYAHHCLIEKIRSRQEQDKHTKSTSKSLSAIEEFCEKFDRSVRQSIIKVRSRQEHDKHTKSTSKSLSAIEEFCEKFDRSVRQSIIKPATFQLPNQNGGVTSSTMAPGQPLGGSMTPTMGTPTKDHKFAEIDGMMMPGLFSSPSAKKGLDLGPMCSPHFKSLKDLADCSDSSSLVSSSSNHGKSESKKHPSLPKEAVAIMLDWLRTLESGSDELRQISQYYFDGQGKAFRPMVVMMMSKALNQHTSQCDRLLPSQQKVAMIAEMIHTASLIHDDVIDGATTRRGKPTVDKKWGEKKAITAGDYILSVSSIQLAQIRNKDVVQILSQVIDDLVKGEFMQLGSNEDSTNRFNHYLKKTYKKTASLIANSCKAVAVLGNCDTDIVDLAYQYGSHIGIAFQLVDDLLDFTSCDSILGKPTAADLKLGLATAPVLFAAQEYEELSPMIMRRFSYEGDVERARELVAEVSPISCVI</sequence>
<evidence type="ECO:0000256" key="2">
    <source>
        <dbReference type="ARBA" id="ARBA00006706"/>
    </source>
</evidence>
<feature type="region of interest" description="Disordered" evidence="7">
    <location>
        <begin position="771"/>
        <end position="797"/>
    </location>
</feature>
<comment type="cofactor">
    <cofactor evidence="1">
        <name>Mg(2+)</name>
        <dbReference type="ChEBI" id="CHEBI:18420"/>
    </cofactor>
</comment>
<feature type="compositionally biased region" description="Polar residues" evidence="7">
    <location>
        <begin position="180"/>
        <end position="217"/>
    </location>
</feature>
<organism evidence="8 9">
    <name type="scientific">Pinctada imbricata</name>
    <name type="common">Atlantic pearl-oyster</name>
    <name type="synonym">Pinctada martensii</name>
    <dbReference type="NCBI Taxonomy" id="66713"/>
    <lineage>
        <taxon>Eukaryota</taxon>
        <taxon>Metazoa</taxon>
        <taxon>Spiralia</taxon>
        <taxon>Lophotrochozoa</taxon>
        <taxon>Mollusca</taxon>
        <taxon>Bivalvia</taxon>
        <taxon>Autobranchia</taxon>
        <taxon>Pteriomorphia</taxon>
        <taxon>Pterioida</taxon>
        <taxon>Pterioidea</taxon>
        <taxon>Pteriidae</taxon>
        <taxon>Pinctada</taxon>
    </lineage>
</organism>
<dbReference type="PANTHER" id="PTHR12001">
    <property type="entry name" value="GERANYLGERANYL PYROPHOSPHATE SYNTHASE"/>
    <property type="match status" value="1"/>
</dbReference>
<dbReference type="Proteomes" id="UP001186944">
    <property type="component" value="Unassembled WGS sequence"/>
</dbReference>
<name>A0AA88YJI6_PINIB</name>
<dbReference type="GO" id="GO:0006744">
    <property type="term" value="P:ubiquinone biosynthetic process"/>
    <property type="evidence" value="ECO:0007669"/>
    <property type="project" value="TreeGrafter"/>
</dbReference>
<evidence type="ECO:0000256" key="3">
    <source>
        <dbReference type="ARBA" id="ARBA00022679"/>
    </source>
</evidence>
<dbReference type="InterPro" id="IPR033749">
    <property type="entry name" value="Polyprenyl_synt_CS"/>
</dbReference>
<keyword evidence="3" id="KW-0808">Transferase</keyword>
<proteinExistence type="inferred from homology"/>
<feature type="compositionally biased region" description="Polar residues" evidence="7">
    <location>
        <begin position="224"/>
        <end position="234"/>
    </location>
</feature>
<dbReference type="InterPro" id="IPR000092">
    <property type="entry name" value="Polyprenyl_synt"/>
</dbReference>
<reference evidence="8" key="1">
    <citation type="submission" date="2019-08" db="EMBL/GenBank/DDBJ databases">
        <title>The improved chromosome-level genome for the pearl oyster Pinctada fucata martensii using PacBio sequencing and Hi-C.</title>
        <authorList>
            <person name="Zheng Z."/>
        </authorList>
    </citation>
    <scope>NUCLEOTIDE SEQUENCE</scope>
    <source>
        <strain evidence="8">ZZ-2019</strain>
        <tissue evidence="8">Adductor muscle</tissue>
    </source>
</reference>
<dbReference type="SFLD" id="SFLDS00005">
    <property type="entry name" value="Isoprenoid_Synthase_Type_I"/>
    <property type="match status" value="1"/>
</dbReference>
<dbReference type="GO" id="GO:0008299">
    <property type="term" value="P:isoprenoid biosynthetic process"/>
    <property type="evidence" value="ECO:0007669"/>
    <property type="project" value="UniProtKB-KW"/>
</dbReference>
<accession>A0AA88YJI6</accession>
<dbReference type="GO" id="GO:0046872">
    <property type="term" value="F:metal ion binding"/>
    <property type="evidence" value="ECO:0007669"/>
    <property type="project" value="UniProtKB-KW"/>
</dbReference>
<dbReference type="GO" id="GO:1990234">
    <property type="term" value="C:transferase complex"/>
    <property type="evidence" value="ECO:0007669"/>
    <property type="project" value="TreeGrafter"/>
</dbReference>
<evidence type="ECO:0000256" key="7">
    <source>
        <dbReference type="SAM" id="MobiDB-lite"/>
    </source>
</evidence>
<keyword evidence="6" id="KW-0414">Isoprene biosynthesis</keyword>
<dbReference type="GO" id="GO:0004659">
    <property type="term" value="F:prenyltransferase activity"/>
    <property type="evidence" value="ECO:0007669"/>
    <property type="project" value="InterPro"/>
</dbReference>
<evidence type="ECO:0000313" key="8">
    <source>
        <dbReference type="EMBL" id="KAK3106424.1"/>
    </source>
</evidence>
<feature type="region of interest" description="Disordered" evidence="7">
    <location>
        <begin position="521"/>
        <end position="555"/>
    </location>
</feature>
<feature type="region of interest" description="Disordered" evidence="7">
    <location>
        <begin position="160"/>
        <end position="328"/>
    </location>
</feature>
<keyword evidence="9" id="KW-1185">Reference proteome</keyword>
<dbReference type="Pfam" id="PF00348">
    <property type="entry name" value="polyprenyl_synt"/>
    <property type="match status" value="1"/>
</dbReference>
<dbReference type="Gene3D" id="1.10.600.10">
    <property type="entry name" value="Farnesyl Diphosphate Synthase"/>
    <property type="match status" value="1"/>
</dbReference>
<dbReference type="InterPro" id="IPR008949">
    <property type="entry name" value="Isoprenoid_synthase_dom_sf"/>
</dbReference>
<gene>
    <name evidence="8" type="ORF">FSP39_019693</name>
</gene>
<keyword evidence="5" id="KW-0460">Magnesium</keyword>
<evidence type="ECO:0000256" key="6">
    <source>
        <dbReference type="ARBA" id="ARBA00023229"/>
    </source>
</evidence>
<feature type="compositionally biased region" description="Low complexity" evidence="7">
    <location>
        <begin position="286"/>
        <end position="308"/>
    </location>
</feature>
<comment type="similarity">
    <text evidence="2">Belongs to the FPP/GGPP synthase family.</text>
</comment>
<protein>
    <submittedName>
        <fullName evidence="8">Uncharacterized protein</fullName>
    </submittedName>
</protein>
<dbReference type="EMBL" id="VSWD01000003">
    <property type="protein sequence ID" value="KAK3106424.1"/>
    <property type="molecule type" value="Genomic_DNA"/>
</dbReference>
<evidence type="ECO:0000313" key="9">
    <source>
        <dbReference type="Proteomes" id="UP001186944"/>
    </source>
</evidence>